<dbReference type="EMBL" id="JACHBC010000011">
    <property type="protein sequence ID" value="MBB5563337.1"/>
    <property type="molecule type" value="Genomic_DNA"/>
</dbReference>
<name>A0A7W9CXB5_9HYPH</name>
<keyword evidence="2" id="KW-1185">Reference proteome</keyword>
<dbReference type="Proteomes" id="UP000528824">
    <property type="component" value="Unassembled WGS sequence"/>
</dbReference>
<evidence type="ECO:0000313" key="2">
    <source>
        <dbReference type="Proteomes" id="UP000528824"/>
    </source>
</evidence>
<dbReference type="AlphaFoldDB" id="A0A7W9CXB5"/>
<protein>
    <submittedName>
        <fullName evidence="1">Uncharacterized protein</fullName>
    </submittedName>
</protein>
<evidence type="ECO:0000313" key="1">
    <source>
        <dbReference type="EMBL" id="MBB5563337.1"/>
    </source>
</evidence>
<organism evidence="1 2">
    <name type="scientific">Rhizobium lentis</name>
    <dbReference type="NCBI Taxonomy" id="1138194"/>
    <lineage>
        <taxon>Bacteria</taxon>
        <taxon>Pseudomonadati</taxon>
        <taxon>Pseudomonadota</taxon>
        <taxon>Alphaproteobacteria</taxon>
        <taxon>Hyphomicrobiales</taxon>
        <taxon>Rhizobiaceae</taxon>
        <taxon>Rhizobium/Agrobacterium group</taxon>
        <taxon>Rhizobium</taxon>
    </lineage>
</organism>
<gene>
    <name evidence="1" type="ORF">GGI59_005029</name>
</gene>
<accession>A0A7W9CXB5</accession>
<proteinExistence type="predicted"/>
<sequence length="83" mass="8852">MSIRDAVRLLAGAALARRPTPLFVILGLDPRIYVAGRWAVWMLGSRPSMTEGGAGIRSYSQLEAPECLPPTESSDVGPSAEVI</sequence>
<reference evidence="1 2" key="1">
    <citation type="submission" date="2020-08" db="EMBL/GenBank/DDBJ databases">
        <title>Genomic Encyclopedia of Type Strains, Phase IV (KMG-V): Genome sequencing to study the core and pangenomes of soil and plant-associated prokaryotes.</title>
        <authorList>
            <person name="Whitman W."/>
        </authorList>
    </citation>
    <scope>NUCLEOTIDE SEQUENCE [LARGE SCALE GENOMIC DNA]</scope>
    <source>
        <strain evidence="1 2">SEMIA 4034</strain>
    </source>
</reference>
<comment type="caution">
    <text evidence="1">The sequence shown here is derived from an EMBL/GenBank/DDBJ whole genome shotgun (WGS) entry which is preliminary data.</text>
</comment>